<sequence>MVRFKSRYLLCEMVFENPQFRHCIEEKNIYKRVKDAIIQVHGDFGYGCCSLSLAVKYLNAYTGIVLLRCRKDFYRLLWSALQFITFLESKNQKYPCFFNTLHVGGTIRTCQKFLIQYNRKQLLLLLKDCKTKGERESIQRSILSCSLKEMEQEQLKYQEEEIDVN</sequence>
<dbReference type="InterPro" id="IPR038085">
    <property type="entry name" value="Rnp2-like_sf"/>
</dbReference>
<dbReference type="FunFam" id="3.30.70.3250:FF:000001">
    <property type="entry name" value="Ribonuclease P/MRP protein subunit POP5"/>
    <property type="match status" value="1"/>
</dbReference>
<protein>
    <recommendedName>
        <fullName evidence="6 9">Ribonuclease P/MRP protein subunit POP5</fullName>
    </recommendedName>
</protein>
<comment type="caution">
    <text evidence="10">The sequence shown here is derived from an EMBL/GenBank/DDBJ whole genome shotgun (WGS) entry which is preliminary data.</text>
</comment>
<dbReference type="InterPro" id="IPR002759">
    <property type="entry name" value="Pop5/Rpp14/Rnp2-like"/>
</dbReference>
<dbReference type="GO" id="GO:0030681">
    <property type="term" value="C:multimeric ribonuclease P complex"/>
    <property type="evidence" value="ECO:0007669"/>
    <property type="project" value="UniProtKB-ARBA"/>
</dbReference>
<evidence type="ECO:0000256" key="7">
    <source>
        <dbReference type="ARBA" id="ARBA00046486"/>
    </source>
</evidence>
<dbReference type="Proteomes" id="UP000287033">
    <property type="component" value="Unassembled WGS sequence"/>
</dbReference>
<keyword evidence="4 9" id="KW-0819">tRNA processing</keyword>
<name>A0A401SHT9_CHIPU</name>
<dbReference type="PANTHER" id="PTHR48414">
    <property type="entry name" value="POP5 HOMOLOG, RIBONUCLEASE P_MRP SUBUNIT"/>
    <property type="match status" value="1"/>
</dbReference>
<proteinExistence type="inferred from homology"/>
<evidence type="ECO:0000256" key="9">
    <source>
        <dbReference type="PIRNR" id="PIRNR023803"/>
    </source>
</evidence>
<keyword evidence="3" id="KW-0698">rRNA processing</keyword>
<evidence type="ECO:0000256" key="8">
    <source>
        <dbReference type="ARBA" id="ARBA00056519"/>
    </source>
</evidence>
<dbReference type="GO" id="GO:0006364">
    <property type="term" value="P:rRNA processing"/>
    <property type="evidence" value="ECO:0007669"/>
    <property type="project" value="UniProtKB-KW"/>
</dbReference>
<dbReference type="InterPro" id="IPR016819">
    <property type="entry name" value="RNase_P/MRP_POP5"/>
</dbReference>
<dbReference type="Pfam" id="PF01900">
    <property type="entry name" value="RNase_P_Rpp14"/>
    <property type="match status" value="1"/>
</dbReference>
<dbReference type="GO" id="GO:0005730">
    <property type="term" value="C:nucleolus"/>
    <property type="evidence" value="ECO:0007669"/>
    <property type="project" value="UniProtKB-SubCell"/>
</dbReference>
<evidence type="ECO:0000256" key="1">
    <source>
        <dbReference type="ARBA" id="ARBA00004604"/>
    </source>
</evidence>
<evidence type="ECO:0000256" key="2">
    <source>
        <dbReference type="ARBA" id="ARBA00010800"/>
    </source>
</evidence>
<dbReference type="OMA" id="MQNYLDK"/>
<evidence type="ECO:0000256" key="3">
    <source>
        <dbReference type="ARBA" id="ARBA00022552"/>
    </source>
</evidence>
<comment type="subcellular location">
    <subcellularLocation>
        <location evidence="1 9">Nucleus</location>
        <location evidence="1 9">Nucleolus</location>
    </subcellularLocation>
</comment>
<keyword evidence="11" id="KW-1185">Reference proteome</keyword>
<organism evidence="10 11">
    <name type="scientific">Chiloscyllium punctatum</name>
    <name type="common">Brownbanded bambooshark</name>
    <name type="synonym">Hemiscyllium punctatum</name>
    <dbReference type="NCBI Taxonomy" id="137246"/>
    <lineage>
        <taxon>Eukaryota</taxon>
        <taxon>Metazoa</taxon>
        <taxon>Chordata</taxon>
        <taxon>Craniata</taxon>
        <taxon>Vertebrata</taxon>
        <taxon>Chondrichthyes</taxon>
        <taxon>Elasmobranchii</taxon>
        <taxon>Galeomorphii</taxon>
        <taxon>Galeoidea</taxon>
        <taxon>Orectolobiformes</taxon>
        <taxon>Hemiscylliidae</taxon>
        <taxon>Chiloscyllium</taxon>
    </lineage>
</organism>
<dbReference type="OrthoDB" id="24745at2759"/>
<evidence type="ECO:0000313" key="11">
    <source>
        <dbReference type="Proteomes" id="UP000287033"/>
    </source>
</evidence>
<dbReference type="EMBL" id="BEZZ01000276">
    <property type="protein sequence ID" value="GCC29977.1"/>
    <property type="molecule type" value="Genomic_DNA"/>
</dbReference>
<evidence type="ECO:0000313" key="10">
    <source>
        <dbReference type="EMBL" id="GCC29977.1"/>
    </source>
</evidence>
<reference evidence="10 11" key="1">
    <citation type="journal article" date="2018" name="Nat. Ecol. Evol.">
        <title>Shark genomes provide insights into elasmobranch evolution and the origin of vertebrates.</title>
        <authorList>
            <person name="Hara Y"/>
            <person name="Yamaguchi K"/>
            <person name="Onimaru K"/>
            <person name="Kadota M"/>
            <person name="Koyanagi M"/>
            <person name="Keeley SD"/>
            <person name="Tatsumi K"/>
            <person name="Tanaka K"/>
            <person name="Motone F"/>
            <person name="Kageyama Y"/>
            <person name="Nozu R"/>
            <person name="Adachi N"/>
            <person name="Nishimura O"/>
            <person name="Nakagawa R"/>
            <person name="Tanegashima C"/>
            <person name="Kiyatake I"/>
            <person name="Matsumoto R"/>
            <person name="Murakumo K"/>
            <person name="Nishida K"/>
            <person name="Terakita A"/>
            <person name="Kuratani S"/>
            <person name="Sato K"/>
            <person name="Hyodo S Kuraku.S."/>
        </authorList>
    </citation>
    <scope>NUCLEOTIDE SEQUENCE [LARGE SCALE GENOMIC DNA]</scope>
</reference>
<accession>A0A401SHT9</accession>
<comment type="function">
    <text evidence="8">Component of ribonuclease P, a protein complex that generates mature tRNA molecules by cleaving their 5'-ends. Also a component of the MRP ribonuclease complex, which cleaves pre-rRNA sequences.</text>
</comment>
<dbReference type="GO" id="GO:0033204">
    <property type="term" value="F:ribonuclease P RNA binding"/>
    <property type="evidence" value="ECO:0007669"/>
    <property type="project" value="InterPro"/>
</dbReference>
<dbReference type="PANTHER" id="PTHR48414:SF1">
    <property type="entry name" value="POP5 HOMOLOG, RIBONUCLEASE P_MRP SUBUNIT"/>
    <property type="match status" value="1"/>
</dbReference>
<evidence type="ECO:0000256" key="5">
    <source>
        <dbReference type="ARBA" id="ARBA00023242"/>
    </source>
</evidence>
<comment type="similarity">
    <text evidence="2 9">Belongs to the eukaryotic/archaeal RNase P protein component 2 family.</text>
</comment>
<dbReference type="PIRSF" id="PIRSF023803">
    <property type="entry name" value="Ribonuclease_P_prd"/>
    <property type="match status" value="1"/>
</dbReference>
<comment type="subunit">
    <text evidence="7">Component of nuclear RNase P and RNase MRP ribonucleoproteins. RNase P consists of a catalytic RNA moiety and 10 different protein chains; POP1, POP4, POP5, POP7, RPP14, RPP21, RPP25, RPP30, RPP38 and RPP40. Within the RNase P complex, POP1, POP7 and RPP25 form the 'finger' subcomplex, POP5, RPP14, RPP40 and homodimeric RPP30 form the 'palm' subcomplex, and RPP21, POP4 and RPP38 form the 'wrist' subcomplex. All subunits of the RNase P complex interact with the catalytic RNA. Several subunits of RNase P are also part of the RNase MRP complex. RNase MRP consists of a catalytic RNA moiety and about 8 protein subunits; POP1, POP7, RPP25, RPP30, RPP38, RPP40 and possibly also POP4 and POP5.</text>
</comment>
<dbReference type="AlphaFoldDB" id="A0A401SHT9"/>
<evidence type="ECO:0000256" key="4">
    <source>
        <dbReference type="ARBA" id="ARBA00022694"/>
    </source>
</evidence>
<dbReference type="GO" id="GO:0001682">
    <property type="term" value="P:tRNA 5'-leader removal"/>
    <property type="evidence" value="ECO:0007669"/>
    <property type="project" value="InterPro"/>
</dbReference>
<keyword evidence="5 9" id="KW-0539">Nucleus</keyword>
<dbReference type="STRING" id="137246.A0A401SHT9"/>
<dbReference type="Gene3D" id="3.30.70.3250">
    <property type="entry name" value="Ribonuclease P, Pop5 subunit"/>
    <property type="match status" value="1"/>
</dbReference>
<gene>
    <name evidence="10" type="ORF">chiPu_0008421</name>
</gene>
<dbReference type="SUPFAM" id="SSF160350">
    <property type="entry name" value="Rnp2-like"/>
    <property type="match status" value="1"/>
</dbReference>
<evidence type="ECO:0000256" key="6">
    <source>
        <dbReference type="ARBA" id="ARBA00044198"/>
    </source>
</evidence>